<protein>
    <submittedName>
        <fullName evidence="2">Uncharacterized protein DUF4292</fullName>
    </submittedName>
</protein>
<dbReference type="Pfam" id="PF14125">
    <property type="entry name" value="DUF4292"/>
    <property type="match status" value="1"/>
</dbReference>
<dbReference type="InterPro" id="IPR025634">
    <property type="entry name" value="DUF4292"/>
</dbReference>
<keyword evidence="1" id="KW-0732">Signal</keyword>
<dbReference type="OrthoDB" id="849114at2"/>
<feature type="chain" id="PRO_5020985145" evidence="1">
    <location>
        <begin position="20"/>
        <end position="258"/>
    </location>
</feature>
<dbReference type="Gene3D" id="2.50.20.10">
    <property type="entry name" value="Lipoprotein localisation LolA/LolB/LppX"/>
    <property type="match status" value="1"/>
</dbReference>
<evidence type="ECO:0000256" key="1">
    <source>
        <dbReference type="SAM" id="SignalP"/>
    </source>
</evidence>
<name>A0A4Q7PGH8_9FLAO</name>
<dbReference type="Proteomes" id="UP000292262">
    <property type="component" value="Unassembled WGS sequence"/>
</dbReference>
<feature type="signal peptide" evidence="1">
    <location>
        <begin position="1"/>
        <end position="19"/>
    </location>
</feature>
<dbReference type="RefSeq" id="WP_130285099.1">
    <property type="nucleotide sequence ID" value="NZ_SGXE01000001.1"/>
</dbReference>
<gene>
    <name evidence="2" type="ORF">EV197_0456</name>
</gene>
<comment type="caution">
    <text evidence="2">The sequence shown here is derived from an EMBL/GenBank/DDBJ whole genome shotgun (WGS) entry which is preliminary data.</text>
</comment>
<organism evidence="2 3">
    <name type="scientific">Aquimarina brevivitae</name>
    <dbReference type="NCBI Taxonomy" id="323412"/>
    <lineage>
        <taxon>Bacteria</taxon>
        <taxon>Pseudomonadati</taxon>
        <taxon>Bacteroidota</taxon>
        <taxon>Flavobacteriia</taxon>
        <taxon>Flavobacteriales</taxon>
        <taxon>Flavobacteriaceae</taxon>
        <taxon>Aquimarina</taxon>
    </lineage>
</organism>
<dbReference type="AlphaFoldDB" id="A0A4Q7PGH8"/>
<keyword evidence="3" id="KW-1185">Reference proteome</keyword>
<proteinExistence type="predicted"/>
<dbReference type="PROSITE" id="PS51257">
    <property type="entry name" value="PROKAR_LIPOPROTEIN"/>
    <property type="match status" value="1"/>
</dbReference>
<sequence length="258" mass="29721">MTKKLIVILLLFVTVLSGCKSSNVDKAGAIDAMNSDKIISNHYNRSFNFNTINARLKVTYDDGKKSVSPTVSLRMKKDEVIWISAKVLGITVAKAMLTPDKVTYYEKINNTYFDGSFKMIEEWLGTDLDFYKVQQMLLGQSMFDLRGEKFKASVQNENYKLQPKKELAHFDRLLLVQPASFKMALQGISQPKENRTLQIKYPTYQKVGNQYFPKEIYIKADQAEERTLITIEYRVVDFNPEISFPYNIPSGYEELTIK</sequence>
<accession>A0A4Q7PGH8</accession>
<evidence type="ECO:0000313" key="3">
    <source>
        <dbReference type="Proteomes" id="UP000292262"/>
    </source>
</evidence>
<evidence type="ECO:0000313" key="2">
    <source>
        <dbReference type="EMBL" id="RZS99247.1"/>
    </source>
</evidence>
<reference evidence="2 3" key="1">
    <citation type="submission" date="2019-02" db="EMBL/GenBank/DDBJ databases">
        <title>Genomic Encyclopedia of Type Strains, Phase IV (KMG-IV): sequencing the most valuable type-strain genomes for metagenomic binning, comparative biology and taxonomic classification.</title>
        <authorList>
            <person name="Goeker M."/>
        </authorList>
    </citation>
    <scope>NUCLEOTIDE SEQUENCE [LARGE SCALE GENOMIC DNA]</scope>
    <source>
        <strain evidence="2 3">DSM 17196</strain>
    </source>
</reference>
<dbReference type="EMBL" id="SGXE01000001">
    <property type="protein sequence ID" value="RZS99247.1"/>
    <property type="molecule type" value="Genomic_DNA"/>
</dbReference>